<dbReference type="InterPro" id="IPR005037">
    <property type="entry name" value="PRP38"/>
</dbReference>
<keyword evidence="4" id="KW-0747">Spliceosome</keyword>
<evidence type="ECO:0000256" key="6">
    <source>
        <dbReference type="ARBA" id="ARBA00023242"/>
    </source>
</evidence>
<comment type="subcellular location">
    <subcellularLocation>
        <location evidence="1">Nucleus</location>
    </subcellularLocation>
</comment>
<dbReference type="OrthoDB" id="3881at2759"/>
<organism evidence="7 8">
    <name type="scientific">Pocillopora damicornis</name>
    <name type="common">Cauliflower coral</name>
    <name type="synonym">Millepora damicornis</name>
    <dbReference type="NCBI Taxonomy" id="46731"/>
    <lineage>
        <taxon>Eukaryota</taxon>
        <taxon>Metazoa</taxon>
        <taxon>Cnidaria</taxon>
        <taxon>Anthozoa</taxon>
        <taxon>Hexacorallia</taxon>
        <taxon>Scleractinia</taxon>
        <taxon>Astrocoeniina</taxon>
        <taxon>Pocilloporidae</taxon>
        <taxon>Pocillopora</taxon>
    </lineage>
</organism>
<evidence type="ECO:0000256" key="1">
    <source>
        <dbReference type="ARBA" id="ARBA00004123"/>
    </source>
</evidence>
<evidence type="ECO:0000313" key="8">
    <source>
        <dbReference type="Proteomes" id="UP000275408"/>
    </source>
</evidence>
<comment type="similarity">
    <text evidence="2">Belongs to the PRP38 family.</text>
</comment>
<keyword evidence="6" id="KW-0539">Nucleus</keyword>
<reference evidence="7 8" key="1">
    <citation type="journal article" date="2018" name="Sci. Rep.">
        <title>Comparative analysis of the Pocillopora damicornis genome highlights role of immune system in coral evolution.</title>
        <authorList>
            <person name="Cunning R."/>
            <person name="Bay R.A."/>
            <person name="Gillette P."/>
            <person name="Baker A.C."/>
            <person name="Traylor-Knowles N."/>
        </authorList>
    </citation>
    <scope>NUCLEOTIDE SEQUENCE [LARGE SCALE GENOMIC DNA]</scope>
    <source>
        <strain evidence="7">RSMAS</strain>
        <tissue evidence="7">Whole animal</tissue>
    </source>
</reference>
<keyword evidence="5" id="KW-0508">mRNA splicing</keyword>
<accession>A0A3M6TSF7</accession>
<evidence type="ECO:0000256" key="5">
    <source>
        <dbReference type="ARBA" id="ARBA00023187"/>
    </source>
</evidence>
<sequence length="260" mass="29714">MFSSVYCIFQEIDPKAGGGCTMTIGQMVRSFLLKLEWYGTLFPRIPVPVQKDIEIKLRGKGLCDDHKRTAQDGWGEAEEFARRARGERGKNFFSVFVYLEKDTPQRVDKTKRKIFNENHVEVEVEVEVAIVIVIVIANGKKDEVEVAIDTVREDEARNAEVTNEDAMKVKNVIEKRDGVGARVGEVGTTTEKEEAEVGIETERRDEVLIAKNREEEVVRKRKEAEKGRAADEIHSKLLINITHMPHATAIYFQMYRSWNT</sequence>
<comment type="caution">
    <text evidence="7">The sequence shown here is derived from an EMBL/GenBank/DDBJ whole genome shotgun (WGS) entry which is preliminary data.</text>
</comment>
<protein>
    <submittedName>
        <fullName evidence="7">Uncharacterized protein</fullName>
    </submittedName>
</protein>
<dbReference type="GO" id="GO:0006397">
    <property type="term" value="P:mRNA processing"/>
    <property type="evidence" value="ECO:0007669"/>
    <property type="project" value="UniProtKB-KW"/>
</dbReference>
<dbReference type="GO" id="GO:0008380">
    <property type="term" value="P:RNA splicing"/>
    <property type="evidence" value="ECO:0007669"/>
    <property type="project" value="UniProtKB-KW"/>
</dbReference>
<dbReference type="PANTHER" id="PTHR23142">
    <property type="entry name" value="PRE-MRNA-SPLICING FACTOR 38A-RELATED"/>
    <property type="match status" value="1"/>
</dbReference>
<evidence type="ECO:0000256" key="3">
    <source>
        <dbReference type="ARBA" id="ARBA00022664"/>
    </source>
</evidence>
<evidence type="ECO:0000256" key="4">
    <source>
        <dbReference type="ARBA" id="ARBA00022728"/>
    </source>
</evidence>
<name>A0A3M6TSF7_POCDA</name>
<evidence type="ECO:0000313" key="7">
    <source>
        <dbReference type="EMBL" id="RMX44343.1"/>
    </source>
</evidence>
<keyword evidence="3" id="KW-0507">mRNA processing</keyword>
<dbReference type="AlphaFoldDB" id="A0A3M6TSF7"/>
<proteinExistence type="inferred from homology"/>
<evidence type="ECO:0000256" key="2">
    <source>
        <dbReference type="ARBA" id="ARBA00006164"/>
    </source>
</evidence>
<dbReference type="EMBL" id="RCHS01002992">
    <property type="protein sequence ID" value="RMX44343.1"/>
    <property type="molecule type" value="Genomic_DNA"/>
</dbReference>
<dbReference type="STRING" id="46731.A0A3M6TSF7"/>
<keyword evidence="8" id="KW-1185">Reference proteome</keyword>
<dbReference type="GO" id="GO:0005681">
    <property type="term" value="C:spliceosomal complex"/>
    <property type="evidence" value="ECO:0007669"/>
    <property type="project" value="UniProtKB-KW"/>
</dbReference>
<dbReference type="Proteomes" id="UP000275408">
    <property type="component" value="Unassembled WGS sequence"/>
</dbReference>
<gene>
    <name evidence="7" type="ORF">pdam_00015970</name>
</gene>